<evidence type="ECO:0000256" key="4">
    <source>
        <dbReference type="ARBA" id="ARBA00022729"/>
    </source>
</evidence>
<keyword evidence="8" id="KW-1133">Transmembrane helix</keyword>
<evidence type="ECO:0000256" key="8">
    <source>
        <dbReference type="SAM" id="Phobius"/>
    </source>
</evidence>
<dbReference type="Ensembl" id="ENSENLT00000018249.1">
    <property type="protein sequence ID" value="ENSENLP00000017611.1"/>
    <property type="gene ID" value="ENSENLG00000008084.1"/>
</dbReference>
<feature type="domain" description="ILEI/PANDER" evidence="9">
    <location>
        <begin position="189"/>
        <end position="275"/>
    </location>
</feature>
<keyword evidence="8" id="KW-0472">Membrane</keyword>
<evidence type="ECO:0000256" key="7">
    <source>
        <dbReference type="PROSITE-ProRule" id="PRU01375"/>
    </source>
</evidence>
<keyword evidence="6" id="KW-1015">Disulfide bond</keyword>
<keyword evidence="4" id="KW-0732">Signal</keyword>
<dbReference type="GO" id="GO:0030246">
    <property type="term" value="F:carbohydrate binding"/>
    <property type="evidence" value="ECO:0007669"/>
    <property type="project" value="UniProtKB-UniRule"/>
</dbReference>
<dbReference type="RefSeq" id="XP_029358062.1">
    <property type="nucleotide sequence ID" value="XM_029502202.1"/>
</dbReference>
<evidence type="ECO:0000256" key="1">
    <source>
        <dbReference type="ARBA" id="ARBA00004613"/>
    </source>
</evidence>
<keyword evidence="11" id="KW-1185">Reference proteome</keyword>
<evidence type="ECO:0000313" key="10">
    <source>
        <dbReference type="Ensembl" id="ENSENLP00000017611.1"/>
    </source>
</evidence>
<comment type="subcellular location">
    <subcellularLocation>
        <location evidence="1">Secreted</location>
    </subcellularLocation>
</comment>
<gene>
    <name evidence="10" type="primary">LOC115043599</name>
</gene>
<dbReference type="GO" id="GO:0005576">
    <property type="term" value="C:extracellular region"/>
    <property type="evidence" value="ECO:0007669"/>
    <property type="project" value="UniProtKB-SubCell"/>
</dbReference>
<reference evidence="10" key="1">
    <citation type="submission" date="2021-04" db="EMBL/GenBank/DDBJ databases">
        <authorList>
            <consortium name="Wellcome Sanger Institute Data Sharing"/>
        </authorList>
    </citation>
    <scope>NUCLEOTIDE SEQUENCE [LARGE SCALE GENOMIC DNA]</scope>
</reference>
<dbReference type="InterPro" id="IPR039475">
    <property type="entry name" value="ILEI_FAM3C"/>
</dbReference>
<reference evidence="10" key="2">
    <citation type="submission" date="2025-08" db="UniProtKB">
        <authorList>
            <consortium name="Ensembl"/>
        </authorList>
    </citation>
    <scope>IDENTIFICATION</scope>
</reference>
<dbReference type="AlphaFoldDB" id="A0A665UED2"/>
<evidence type="ECO:0000256" key="2">
    <source>
        <dbReference type="ARBA" id="ARBA00010905"/>
    </source>
</evidence>
<dbReference type="CDD" id="cd13940">
    <property type="entry name" value="ILEI_FAM3C"/>
    <property type="match status" value="1"/>
</dbReference>
<dbReference type="OrthoDB" id="440755at2759"/>
<dbReference type="Pfam" id="PF15711">
    <property type="entry name" value="ILEI"/>
    <property type="match status" value="1"/>
</dbReference>
<protein>
    <submittedName>
        <fullName evidence="10">Protein FAM3C-like</fullName>
    </submittedName>
</protein>
<dbReference type="Proteomes" id="UP000472264">
    <property type="component" value="Chromosome 5"/>
</dbReference>
<dbReference type="InterPro" id="IPR039477">
    <property type="entry name" value="ILEI/PANDER_dom"/>
</dbReference>
<comment type="similarity">
    <text evidence="2">Belongs to the FAM3 family.</text>
</comment>
<dbReference type="GeneID" id="115043599"/>
<name>A0A665UED2_ECHNA</name>
<dbReference type="InterPro" id="IPR039220">
    <property type="entry name" value="FAM3"/>
</dbReference>
<keyword evidence="5 7" id="KW-0430">Lectin</keyword>
<dbReference type="PANTHER" id="PTHR14592">
    <property type="entry name" value="UNCHARACTERIZED FAM3"/>
    <property type="match status" value="1"/>
</dbReference>
<keyword evidence="8" id="KW-0812">Transmembrane</keyword>
<feature type="transmembrane region" description="Helical" evidence="8">
    <location>
        <begin position="93"/>
        <end position="111"/>
    </location>
</feature>
<keyword evidence="3" id="KW-0964">Secreted</keyword>
<dbReference type="InParanoid" id="A0A665UED2"/>
<organism evidence="10 11">
    <name type="scientific">Echeneis naucrates</name>
    <name type="common">Live sharksucker</name>
    <dbReference type="NCBI Taxonomy" id="173247"/>
    <lineage>
        <taxon>Eukaryota</taxon>
        <taxon>Metazoa</taxon>
        <taxon>Chordata</taxon>
        <taxon>Craniata</taxon>
        <taxon>Vertebrata</taxon>
        <taxon>Euteleostomi</taxon>
        <taxon>Actinopterygii</taxon>
        <taxon>Neopterygii</taxon>
        <taxon>Teleostei</taxon>
        <taxon>Neoteleostei</taxon>
        <taxon>Acanthomorphata</taxon>
        <taxon>Carangaria</taxon>
        <taxon>Carangiformes</taxon>
        <taxon>Echeneidae</taxon>
        <taxon>Echeneis</taxon>
    </lineage>
</organism>
<evidence type="ECO:0000256" key="6">
    <source>
        <dbReference type="ARBA" id="ARBA00023157"/>
    </source>
</evidence>
<proteinExistence type="inferred from homology"/>
<evidence type="ECO:0000256" key="3">
    <source>
        <dbReference type="ARBA" id="ARBA00022525"/>
    </source>
</evidence>
<evidence type="ECO:0000259" key="9">
    <source>
        <dbReference type="Pfam" id="PF15711"/>
    </source>
</evidence>
<reference evidence="10" key="3">
    <citation type="submission" date="2025-09" db="UniProtKB">
        <authorList>
            <consortium name="Ensembl"/>
        </authorList>
    </citation>
    <scope>IDENTIFICATION</scope>
</reference>
<accession>A0A665UED2</accession>
<sequence length="322" mass="36060">MLFINLLFTTKQYPLLVDTLPYLTLQTRGTLCSSSQWVCEYLKPHRFYITKVNIFCLTRPTRSNCGNYRGVDSPQLLLLGSERSDVADMRYQAVLYHGAVMAFLLMTWIIVNNLSDQKKFVALSGRDKMKEKLQRAVVPQRPECNVSKVCLPDHVALHIRSGAANVVGPRICFAGKIIMSHVMNNVGPGLNIVVIEGESGVVEKAGYLNMRSGNPEDILSYLKEIKPGRIVLVASFDDVTEKMTDEMREIFVGMGSTLIKSVKQRDSWVFAGKAGTEHKSLFEKHVANDEKTNIFEGWPEVVEVAGCFPKKTQPNGLKTLQT</sequence>
<evidence type="ECO:0000313" key="11">
    <source>
        <dbReference type="Proteomes" id="UP000472264"/>
    </source>
</evidence>
<dbReference type="PROSITE" id="PS52031">
    <property type="entry name" value="GG_LECTIN"/>
    <property type="match status" value="1"/>
</dbReference>
<evidence type="ECO:0000256" key="5">
    <source>
        <dbReference type="ARBA" id="ARBA00022734"/>
    </source>
</evidence>